<dbReference type="Gene3D" id="1.10.10.10">
    <property type="entry name" value="Winged helix-like DNA-binding domain superfamily/Winged helix DNA-binding domain"/>
    <property type="match status" value="1"/>
</dbReference>
<dbReference type="PANTHER" id="PTHR43133:SF46">
    <property type="entry name" value="RNA POLYMERASE SIGMA-70 FACTOR ECF SUBFAMILY"/>
    <property type="match status" value="1"/>
</dbReference>
<dbReference type="GO" id="GO:0003677">
    <property type="term" value="F:DNA binding"/>
    <property type="evidence" value="ECO:0007669"/>
    <property type="project" value="InterPro"/>
</dbReference>
<dbReference type="InterPro" id="IPR013325">
    <property type="entry name" value="RNA_pol_sigma_r2"/>
</dbReference>
<dbReference type="InterPro" id="IPR013324">
    <property type="entry name" value="RNA_pol_sigma_r3/r4-like"/>
</dbReference>
<dbReference type="RefSeq" id="WP_245884603.1">
    <property type="nucleotide sequence ID" value="NZ_QGGL01000016.1"/>
</dbReference>
<dbReference type="GO" id="GO:0006352">
    <property type="term" value="P:DNA-templated transcription initiation"/>
    <property type="evidence" value="ECO:0007669"/>
    <property type="project" value="InterPro"/>
</dbReference>
<dbReference type="GO" id="GO:0016987">
    <property type="term" value="F:sigma factor activity"/>
    <property type="evidence" value="ECO:0007669"/>
    <property type="project" value="UniProtKB-KW"/>
</dbReference>
<accession>A0A316D4W2</accession>
<reference evidence="7 8" key="1">
    <citation type="submission" date="2018-05" db="EMBL/GenBank/DDBJ databases">
        <title>Genomic Encyclopedia of Type Strains, Phase IV (KMG-IV): sequencing the most valuable type-strain genomes for metagenomic binning, comparative biology and taxonomic classification.</title>
        <authorList>
            <person name="Goeker M."/>
        </authorList>
    </citation>
    <scope>NUCLEOTIDE SEQUENCE [LARGE SCALE GENOMIC DNA]</scope>
    <source>
        <strain evidence="7 8">DSM 18773</strain>
    </source>
</reference>
<evidence type="ECO:0000259" key="5">
    <source>
        <dbReference type="Pfam" id="PF04542"/>
    </source>
</evidence>
<dbReference type="PANTHER" id="PTHR43133">
    <property type="entry name" value="RNA POLYMERASE ECF-TYPE SIGMA FACTO"/>
    <property type="match status" value="1"/>
</dbReference>
<keyword evidence="3" id="KW-0731">Sigma factor</keyword>
<dbReference type="SUPFAM" id="SSF88946">
    <property type="entry name" value="Sigma2 domain of RNA polymerase sigma factors"/>
    <property type="match status" value="1"/>
</dbReference>
<keyword evidence="8" id="KW-1185">Reference proteome</keyword>
<evidence type="ECO:0000313" key="7">
    <source>
        <dbReference type="EMBL" id="PWK07853.1"/>
    </source>
</evidence>
<dbReference type="Pfam" id="PF08281">
    <property type="entry name" value="Sigma70_r4_2"/>
    <property type="match status" value="1"/>
</dbReference>
<feature type="domain" description="RNA polymerase sigma factor 70 region 4 type 2" evidence="6">
    <location>
        <begin position="123"/>
        <end position="172"/>
    </location>
</feature>
<comment type="caution">
    <text evidence="7">The sequence shown here is derived from an EMBL/GenBank/DDBJ whole genome shotgun (WGS) entry which is preliminary data.</text>
</comment>
<evidence type="ECO:0000256" key="2">
    <source>
        <dbReference type="ARBA" id="ARBA00023015"/>
    </source>
</evidence>
<sequence>MEDSVHMVKHPTTRPVAVSSEQSFQDLFRNHYPQVVRRIWSITHDQAVAEDLAQEVFVRLYAVDLPSIENIGAWLTQTSTHVAFNHLRGEKRRVARDAQAADPHSLSEPSTEERWLQHEEIHDVRAALTDLEERDRTLLLLKYSGYDYKELAAITQLETNSIGTLLARARKRFRDLYQQRRGSER</sequence>
<evidence type="ECO:0000256" key="3">
    <source>
        <dbReference type="ARBA" id="ARBA00023082"/>
    </source>
</evidence>
<evidence type="ECO:0000259" key="6">
    <source>
        <dbReference type="Pfam" id="PF08281"/>
    </source>
</evidence>
<protein>
    <submittedName>
        <fullName evidence="7">RNA polymerase sigma factor (Sigma-70 family)</fullName>
    </submittedName>
</protein>
<dbReference type="NCBIfam" id="TIGR02937">
    <property type="entry name" value="sigma70-ECF"/>
    <property type="match status" value="1"/>
</dbReference>
<dbReference type="AlphaFoldDB" id="A0A316D4W2"/>
<dbReference type="Proteomes" id="UP000245634">
    <property type="component" value="Unassembled WGS sequence"/>
</dbReference>
<dbReference type="Pfam" id="PF04542">
    <property type="entry name" value="Sigma70_r2"/>
    <property type="match status" value="1"/>
</dbReference>
<proteinExistence type="inferred from homology"/>
<dbReference type="InterPro" id="IPR013249">
    <property type="entry name" value="RNA_pol_sigma70_r4_t2"/>
</dbReference>
<dbReference type="InterPro" id="IPR039425">
    <property type="entry name" value="RNA_pol_sigma-70-like"/>
</dbReference>
<dbReference type="Gene3D" id="1.10.1740.10">
    <property type="match status" value="1"/>
</dbReference>
<dbReference type="InterPro" id="IPR007627">
    <property type="entry name" value="RNA_pol_sigma70_r2"/>
</dbReference>
<organism evidence="7 8">
    <name type="scientific">Tumebacillus permanentifrigoris</name>
    <dbReference type="NCBI Taxonomy" id="378543"/>
    <lineage>
        <taxon>Bacteria</taxon>
        <taxon>Bacillati</taxon>
        <taxon>Bacillota</taxon>
        <taxon>Bacilli</taxon>
        <taxon>Bacillales</taxon>
        <taxon>Alicyclobacillaceae</taxon>
        <taxon>Tumebacillus</taxon>
    </lineage>
</organism>
<evidence type="ECO:0000256" key="1">
    <source>
        <dbReference type="ARBA" id="ARBA00010641"/>
    </source>
</evidence>
<gene>
    <name evidence="7" type="ORF">C7459_11612</name>
</gene>
<dbReference type="InterPro" id="IPR014284">
    <property type="entry name" value="RNA_pol_sigma-70_dom"/>
</dbReference>
<comment type="similarity">
    <text evidence="1">Belongs to the sigma-70 factor family. ECF subfamily.</text>
</comment>
<dbReference type="InterPro" id="IPR036388">
    <property type="entry name" value="WH-like_DNA-bd_sf"/>
</dbReference>
<keyword evidence="4" id="KW-0804">Transcription</keyword>
<keyword evidence="2" id="KW-0805">Transcription regulation</keyword>
<feature type="domain" description="RNA polymerase sigma-70 region 2" evidence="5">
    <location>
        <begin position="27"/>
        <end position="93"/>
    </location>
</feature>
<dbReference type="EMBL" id="QGGL01000016">
    <property type="protein sequence ID" value="PWK07853.1"/>
    <property type="molecule type" value="Genomic_DNA"/>
</dbReference>
<evidence type="ECO:0000313" key="8">
    <source>
        <dbReference type="Proteomes" id="UP000245634"/>
    </source>
</evidence>
<dbReference type="SUPFAM" id="SSF88659">
    <property type="entry name" value="Sigma3 and sigma4 domains of RNA polymerase sigma factors"/>
    <property type="match status" value="1"/>
</dbReference>
<name>A0A316D4W2_9BACL</name>
<evidence type="ECO:0000256" key="4">
    <source>
        <dbReference type="ARBA" id="ARBA00023163"/>
    </source>
</evidence>